<dbReference type="SUPFAM" id="SSF57196">
    <property type="entry name" value="EGF/Laminin"/>
    <property type="match status" value="1"/>
</dbReference>
<protein>
    <recommendedName>
        <fullName evidence="2">Complement Clr-like EGF domain-containing protein</fullName>
    </recommendedName>
</protein>
<name>E4Z5X4_OIKDI</name>
<dbReference type="Pfam" id="PF12662">
    <property type="entry name" value="cEGF"/>
    <property type="match status" value="1"/>
</dbReference>
<dbReference type="Proteomes" id="UP000011014">
    <property type="component" value="Unassembled WGS sequence"/>
</dbReference>
<evidence type="ECO:0000313" key="3">
    <source>
        <dbReference type="EMBL" id="CBY43102.1"/>
    </source>
</evidence>
<proteinExistence type="predicted"/>
<gene>
    <name evidence="3" type="ORF">GSOID_T00027672001</name>
</gene>
<dbReference type="InterPro" id="IPR026823">
    <property type="entry name" value="cEGF"/>
</dbReference>
<reference evidence="3" key="1">
    <citation type="journal article" date="2010" name="Science">
        <title>Plasticity of animal genome architecture unmasked by rapid evolution of a pelagic tunicate.</title>
        <authorList>
            <person name="Denoeud F."/>
            <person name="Henriet S."/>
            <person name="Mungpakdee S."/>
            <person name="Aury J.M."/>
            <person name="Da Silva C."/>
            <person name="Brinkmann H."/>
            <person name="Mikhaleva J."/>
            <person name="Olsen L.C."/>
            <person name="Jubin C."/>
            <person name="Canestro C."/>
            <person name="Bouquet J.M."/>
            <person name="Danks G."/>
            <person name="Poulain J."/>
            <person name="Campsteijn C."/>
            <person name="Adamski M."/>
            <person name="Cross I."/>
            <person name="Yadetie F."/>
            <person name="Muffato M."/>
            <person name="Louis A."/>
            <person name="Butcher S."/>
            <person name="Tsagkogeorga G."/>
            <person name="Konrad A."/>
            <person name="Singh S."/>
            <person name="Jensen M.F."/>
            <person name="Cong E.H."/>
            <person name="Eikeseth-Otteraa H."/>
            <person name="Noel B."/>
            <person name="Anthouard V."/>
            <person name="Porcel B.M."/>
            <person name="Kachouri-Lafond R."/>
            <person name="Nishino A."/>
            <person name="Ugolini M."/>
            <person name="Chourrout P."/>
            <person name="Nishida H."/>
            <person name="Aasland R."/>
            <person name="Huzurbazar S."/>
            <person name="Westhof E."/>
            <person name="Delsuc F."/>
            <person name="Lehrach H."/>
            <person name="Reinhardt R."/>
            <person name="Weissenbach J."/>
            <person name="Roy S.W."/>
            <person name="Artiguenave F."/>
            <person name="Postlethwait J.H."/>
            <person name="Manak J.R."/>
            <person name="Thompson E.M."/>
            <person name="Jaillon O."/>
            <person name="Du Pasquier L."/>
            <person name="Boudinot P."/>
            <person name="Liberles D.A."/>
            <person name="Volff J.N."/>
            <person name="Philippe H."/>
            <person name="Lenhard B."/>
            <person name="Roest Crollius H."/>
            <person name="Wincker P."/>
            <person name="Chourrout D."/>
        </authorList>
    </citation>
    <scope>NUCLEOTIDE SEQUENCE [LARGE SCALE GENOMIC DNA]</scope>
</reference>
<dbReference type="Gene3D" id="2.10.25.10">
    <property type="entry name" value="Laminin"/>
    <property type="match status" value="1"/>
</dbReference>
<keyword evidence="1" id="KW-0245">EGF-like domain</keyword>
<evidence type="ECO:0000256" key="1">
    <source>
        <dbReference type="ARBA" id="ARBA00022536"/>
    </source>
</evidence>
<dbReference type="EMBL" id="FN657844">
    <property type="protein sequence ID" value="CBY43102.1"/>
    <property type="molecule type" value="Genomic_DNA"/>
</dbReference>
<evidence type="ECO:0000259" key="2">
    <source>
        <dbReference type="Pfam" id="PF12662"/>
    </source>
</evidence>
<accession>E4Z5X4</accession>
<feature type="domain" description="Complement Clr-like EGF" evidence="2">
    <location>
        <begin position="25"/>
        <end position="47"/>
    </location>
</feature>
<feature type="non-terminal residue" evidence="3">
    <location>
        <position position="1"/>
    </location>
</feature>
<sequence length="68" mass="7350">ILLSTNNITIAPSTPIHIAAPNVYYRCDCPNGFELAQNGHTCVDIDECTIRKGGCSDYCFNSQGGDIK</sequence>
<organism evidence="3">
    <name type="scientific">Oikopleura dioica</name>
    <name type="common">Tunicate</name>
    <dbReference type="NCBI Taxonomy" id="34765"/>
    <lineage>
        <taxon>Eukaryota</taxon>
        <taxon>Metazoa</taxon>
        <taxon>Chordata</taxon>
        <taxon>Tunicata</taxon>
        <taxon>Appendicularia</taxon>
        <taxon>Copelata</taxon>
        <taxon>Oikopleuridae</taxon>
        <taxon>Oikopleura</taxon>
    </lineage>
</organism>
<dbReference type="AlphaFoldDB" id="E4Z5X4"/>